<evidence type="ECO:0000259" key="5">
    <source>
        <dbReference type="Pfam" id="PF00696"/>
    </source>
</evidence>
<dbReference type="InterPro" id="IPR003964">
    <property type="entry name" value="Carb_kinase"/>
</dbReference>
<dbReference type="NCBIfam" id="NF009007">
    <property type="entry name" value="PRK12352.1"/>
    <property type="match status" value="1"/>
</dbReference>
<dbReference type="GO" id="GO:0005829">
    <property type="term" value="C:cytosol"/>
    <property type="evidence" value="ECO:0007669"/>
    <property type="project" value="TreeGrafter"/>
</dbReference>
<sequence>MTDSPNRPILLVALGGNALIRPGERGPCAEQFANLRRPMGQIARLTDRYRLIITHGNGPQVGNLLMQQESCAEVPAMPLEILVAQTQGQIGYMIESTLESELLALGGEKRCLVSLISYVQVAEDDPAFRAPTKPIGPYYAAAEAARFAWPMVSTPRGFRRVVASPEPLTVVEKDEIQRLVEMDFIVVCCGGGGIPVTREGRAFHGVDAVIDKDLASACLGREVGVDTLVIATDVAGVATGFGTAGETFLRQLDAARAEQLLAAGEFPPGSMGPKVEAAVRFVREGGTRAVICHLDEIGAAVAGTAGTEITGGTT</sequence>
<dbReference type="CDD" id="cd04235">
    <property type="entry name" value="AAK_CK"/>
    <property type="match status" value="1"/>
</dbReference>
<keyword evidence="3 4" id="KW-0418">Kinase</keyword>
<accession>A0A0C1TQT7</accession>
<dbReference type="AlphaFoldDB" id="A0A0C1TQT7"/>
<evidence type="ECO:0000313" key="6">
    <source>
        <dbReference type="EMBL" id="KIE41648.1"/>
    </source>
</evidence>
<dbReference type="InterPro" id="IPR036393">
    <property type="entry name" value="AceGlu_kinase-like_sf"/>
</dbReference>
<reference evidence="6 7" key="1">
    <citation type="submission" date="2015-01" db="EMBL/GenBank/DDBJ databases">
        <title>Genome sequence of the anaerobic bacterium Geobacter soli GSS01, a dissimilatory Fe(III) reducer from soil.</title>
        <authorList>
            <person name="Yang G."/>
            <person name="Zhou S."/>
        </authorList>
    </citation>
    <scope>NUCLEOTIDE SEQUENCE [LARGE SCALE GENOMIC DNA]</scope>
    <source>
        <strain evidence="6 7">GSS01</strain>
    </source>
</reference>
<dbReference type="PANTHER" id="PTHR30409:SF1">
    <property type="entry name" value="CARBAMATE KINASE-RELATED"/>
    <property type="match status" value="1"/>
</dbReference>
<dbReference type="SUPFAM" id="SSF53633">
    <property type="entry name" value="Carbamate kinase-like"/>
    <property type="match status" value="1"/>
</dbReference>
<proteinExistence type="inferred from homology"/>
<dbReference type="InterPro" id="IPR001048">
    <property type="entry name" value="Asp/Glu/Uridylate_kinase"/>
</dbReference>
<evidence type="ECO:0000256" key="4">
    <source>
        <dbReference type="PIRNR" id="PIRNR000723"/>
    </source>
</evidence>
<evidence type="ECO:0000256" key="1">
    <source>
        <dbReference type="ARBA" id="ARBA00011066"/>
    </source>
</evidence>
<evidence type="ECO:0000313" key="7">
    <source>
        <dbReference type="Proteomes" id="UP000031433"/>
    </source>
</evidence>
<keyword evidence="7" id="KW-1185">Reference proteome</keyword>
<dbReference type="GO" id="GO:0019546">
    <property type="term" value="P:L-arginine deiminase pathway"/>
    <property type="evidence" value="ECO:0007669"/>
    <property type="project" value="TreeGrafter"/>
</dbReference>
<evidence type="ECO:0000256" key="2">
    <source>
        <dbReference type="ARBA" id="ARBA00022679"/>
    </source>
</evidence>
<dbReference type="PANTHER" id="PTHR30409">
    <property type="entry name" value="CARBAMATE KINASE"/>
    <property type="match status" value="1"/>
</dbReference>
<dbReference type="FunFam" id="3.40.1160.10:FF:000007">
    <property type="entry name" value="Carbamate kinase"/>
    <property type="match status" value="1"/>
</dbReference>
<dbReference type="RefSeq" id="WP_039643471.1">
    <property type="nucleotide sequence ID" value="NZ_JXBL01000001.1"/>
</dbReference>
<dbReference type="Pfam" id="PF00696">
    <property type="entry name" value="AA_kinase"/>
    <property type="match status" value="1"/>
</dbReference>
<evidence type="ECO:0000256" key="3">
    <source>
        <dbReference type="ARBA" id="ARBA00022777"/>
    </source>
</evidence>
<dbReference type="PRINTS" id="PR01469">
    <property type="entry name" value="CARBMTKINASE"/>
</dbReference>
<dbReference type="Gene3D" id="3.40.1160.10">
    <property type="entry name" value="Acetylglutamate kinase-like"/>
    <property type="match status" value="1"/>
</dbReference>
<keyword evidence="2 4" id="KW-0808">Transferase</keyword>
<name>A0A0C1TQT7_9BACT</name>
<dbReference type="GO" id="GO:0008804">
    <property type="term" value="F:carbamate kinase activity"/>
    <property type="evidence" value="ECO:0007669"/>
    <property type="project" value="InterPro"/>
</dbReference>
<comment type="similarity">
    <text evidence="1 4">Belongs to the carbamate kinase family.</text>
</comment>
<dbReference type="EMBL" id="JXBL01000001">
    <property type="protein sequence ID" value="KIE41648.1"/>
    <property type="molecule type" value="Genomic_DNA"/>
</dbReference>
<comment type="caution">
    <text evidence="6">The sequence shown here is derived from an EMBL/GenBank/DDBJ whole genome shotgun (WGS) entry which is preliminary data.</text>
</comment>
<dbReference type="PIRSF" id="PIRSF000723">
    <property type="entry name" value="Carbamate_kin"/>
    <property type="match status" value="1"/>
</dbReference>
<organism evidence="6 7">
    <name type="scientific">Geobacter soli</name>
    <dbReference type="NCBI Taxonomy" id="1510391"/>
    <lineage>
        <taxon>Bacteria</taxon>
        <taxon>Pseudomonadati</taxon>
        <taxon>Thermodesulfobacteriota</taxon>
        <taxon>Desulfuromonadia</taxon>
        <taxon>Geobacterales</taxon>
        <taxon>Geobacteraceae</taxon>
        <taxon>Geobacter</taxon>
    </lineage>
</organism>
<gene>
    <name evidence="6" type="ORF">SE37_02905</name>
</gene>
<feature type="domain" description="Aspartate/glutamate/uridylate kinase" evidence="5">
    <location>
        <begin position="9"/>
        <end position="292"/>
    </location>
</feature>
<dbReference type="Proteomes" id="UP000031433">
    <property type="component" value="Unassembled WGS sequence"/>
</dbReference>
<protein>
    <recommendedName>
        <fullName evidence="4">Carbamate kinase</fullName>
    </recommendedName>
</protein>